<evidence type="ECO:0000313" key="17">
    <source>
        <dbReference type="Proteomes" id="UP001190700"/>
    </source>
</evidence>
<comment type="caution">
    <text evidence="16">The sequence shown here is derived from an EMBL/GenBank/DDBJ whole genome shotgun (WGS) entry which is preliminary data.</text>
</comment>
<evidence type="ECO:0000256" key="9">
    <source>
        <dbReference type="ARBA" id="ARBA00023004"/>
    </source>
</evidence>
<evidence type="ECO:0000259" key="15">
    <source>
        <dbReference type="Pfam" id="PF00487"/>
    </source>
</evidence>
<evidence type="ECO:0000256" key="12">
    <source>
        <dbReference type="ARBA" id="ARBA00023160"/>
    </source>
</evidence>
<evidence type="ECO:0000256" key="10">
    <source>
        <dbReference type="ARBA" id="ARBA00023098"/>
    </source>
</evidence>
<organism evidence="16 17">
    <name type="scientific">Cymbomonas tetramitiformis</name>
    <dbReference type="NCBI Taxonomy" id="36881"/>
    <lineage>
        <taxon>Eukaryota</taxon>
        <taxon>Viridiplantae</taxon>
        <taxon>Chlorophyta</taxon>
        <taxon>Pyramimonadophyceae</taxon>
        <taxon>Pyramimonadales</taxon>
        <taxon>Pyramimonadaceae</taxon>
        <taxon>Cymbomonas</taxon>
    </lineage>
</organism>
<evidence type="ECO:0000313" key="16">
    <source>
        <dbReference type="EMBL" id="KAK3237304.1"/>
    </source>
</evidence>
<keyword evidence="8 13" id="KW-0560">Oxidoreductase</keyword>
<dbReference type="Proteomes" id="UP001190700">
    <property type="component" value="Unassembled WGS sequence"/>
</dbReference>
<feature type="non-terminal residue" evidence="16">
    <location>
        <position position="1"/>
    </location>
</feature>
<evidence type="ECO:0000256" key="8">
    <source>
        <dbReference type="ARBA" id="ARBA00023002"/>
    </source>
</evidence>
<evidence type="ECO:0000256" key="5">
    <source>
        <dbReference type="ARBA" id="ARBA00022692"/>
    </source>
</evidence>
<dbReference type="PANTHER" id="PTHR11351">
    <property type="entry name" value="ACYL-COA DESATURASE"/>
    <property type="match status" value="1"/>
</dbReference>
<evidence type="ECO:0000256" key="2">
    <source>
        <dbReference type="ARBA" id="ARBA00005189"/>
    </source>
</evidence>
<keyword evidence="6" id="KW-0276">Fatty acid metabolism</keyword>
<feature type="transmembrane region" description="Helical" evidence="14">
    <location>
        <begin position="45"/>
        <end position="64"/>
    </location>
</feature>
<keyword evidence="4 13" id="KW-0444">Lipid biosynthesis</keyword>
<dbReference type="InterPro" id="IPR015876">
    <property type="entry name" value="Acyl-CoA_DS"/>
</dbReference>
<protein>
    <recommendedName>
        <fullName evidence="15">Fatty acid desaturase domain-containing protein</fullName>
    </recommendedName>
</protein>
<evidence type="ECO:0000256" key="3">
    <source>
        <dbReference type="ARBA" id="ARBA00009295"/>
    </source>
</evidence>
<keyword evidence="7 14" id="KW-1133">Transmembrane helix</keyword>
<feature type="transmembrane region" description="Helical" evidence="14">
    <location>
        <begin position="206"/>
        <end position="228"/>
    </location>
</feature>
<keyword evidence="10" id="KW-0443">Lipid metabolism</keyword>
<evidence type="ECO:0000256" key="11">
    <source>
        <dbReference type="ARBA" id="ARBA00023136"/>
    </source>
</evidence>
<sequence>WAGLGTTEGGAMYTPMEPYTIPLSDMVAQRRRNYFFKRDWTATDIGYAGFFIPMHLIALVFGPLTFTPEAFTAACVLYLITGGLGLSMSYHRQLSHKSFRCPKVVEYFLAYCGVLAFEGDPIEWSKNHNWHHRYTDTEVDRHTPKDGFWHSHMGWLFDEQLSLCRVGPNGNMKQDNANSVPWFYQESPRFYQWIRETYMLHQLGQAALLTVIGGPSFFVWAFVIRVLVTMHMTWLVNSAVHVWGSQAYQSQDNSRNNMLVALLVFGDGWHNNHHAFEYSARHGLEWWQVRSSAHPVSLPQIPSAPSFLRL</sequence>
<dbReference type="Pfam" id="PF00487">
    <property type="entry name" value="FA_desaturase"/>
    <property type="match status" value="1"/>
</dbReference>
<evidence type="ECO:0000256" key="1">
    <source>
        <dbReference type="ARBA" id="ARBA00004141"/>
    </source>
</evidence>
<comment type="cofactor">
    <cofactor evidence="13">
        <name>Fe(2+)</name>
        <dbReference type="ChEBI" id="CHEBI:29033"/>
    </cofactor>
</comment>
<dbReference type="CDD" id="cd03505">
    <property type="entry name" value="Delta9-FADS-like"/>
    <property type="match status" value="1"/>
</dbReference>
<keyword evidence="17" id="KW-1185">Reference proteome</keyword>
<dbReference type="PRINTS" id="PR00075">
    <property type="entry name" value="FACDDSATRASE"/>
</dbReference>
<keyword evidence="5 13" id="KW-0812">Transmembrane</keyword>
<comment type="subcellular location">
    <subcellularLocation>
        <location evidence="1">Membrane</location>
        <topology evidence="1">Multi-pass membrane protein</topology>
    </subcellularLocation>
</comment>
<feature type="domain" description="Fatty acid desaturase" evidence="15">
    <location>
        <begin position="74"/>
        <end position="291"/>
    </location>
</feature>
<dbReference type="AlphaFoldDB" id="A0AAE0BKE4"/>
<keyword evidence="12 13" id="KW-0275">Fatty acid biosynthesis</keyword>
<reference evidence="16 17" key="1">
    <citation type="journal article" date="2015" name="Genome Biol. Evol.">
        <title>Comparative Genomics of a Bacterivorous Green Alga Reveals Evolutionary Causalities and Consequences of Phago-Mixotrophic Mode of Nutrition.</title>
        <authorList>
            <person name="Burns J.A."/>
            <person name="Paasch A."/>
            <person name="Narechania A."/>
            <person name="Kim E."/>
        </authorList>
    </citation>
    <scope>NUCLEOTIDE SEQUENCE [LARGE SCALE GENOMIC DNA]</scope>
    <source>
        <strain evidence="16 17">PLY_AMNH</strain>
    </source>
</reference>
<dbReference type="InterPro" id="IPR005804">
    <property type="entry name" value="FA_desaturase_dom"/>
</dbReference>
<comment type="domain">
    <text evidence="13">The histidine box domains are involved in binding the catalytic metal ions.</text>
</comment>
<accession>A0AAE0BKE4</accession>
<keyword evidence="11 14" id="KW-0472">Membrane</keyword>
<dbReference type="PANTHER" id="PTHR11351:SF31">
    <property type="entry name" value="DESATURASE 1, ISOFORM A-RELATED"/>
    <property type="match status" value="1"/>
</dbReference>
<proteinExistence type="inferred from homology"/>
<comment type="similarity">
    <text evidence="3 13">Belongs to the fatty acid desaturase type 1 family.</text>
</comment>
<evidence type="ECO:0000256" key="4">
    <source>
        <dbReference type="ARBA" id="ARBA00022516"/>
    </source>
</evidence>
<keyword evidence="9" id="KW-0408">Iron</keyword>
<evidence type="ECO:0000256" key="6">
    <source>
        <dbReference type="ARBA" id="ARBA00022832"/>
    </source>
</evidence>
<evidence type="ECO:0000256" key="7">
    <source>
        <dbReference type="ARBA" id="ARBA00022989"/>
    </source>
</evidence>
<evidence type="ECO:0000256" key="13">
    <source>
        <dbReference type="RuleBase" id="RU000581"/>
    </source>
</evidence>
<dbReference type="GO" id="GO:0042761">
    <property type="term" value="P:very long-chain fatty acid biosynthetic process"/>
    <property type="evidence" value="ECO:0007669"/>
    <property type="project" value="TreeGrafter"/>
</dbReference>
<dbReference type="GO" id="GO:0005789">
    <property type="term" value="C:endoplasmic reticulum membrane"/>
    <property type="evidence" value="ECO:0007669"/>
    <property type="project" value="TreeGrafter"/>
</dbReference>
<evidence type="ECO:0000256" key="14">
    <source>
        <dbReference type="SAM" id="Phobius"/>
    </source>
</evidence>
<dbReference type="EMBL" id="LGRX02034647">
    <property type="protein sequence ID" value="KAK3237304.1"/>
    <property type="molecule type" value="Genomic_DNA"/>
</dbReference>
<dbReference type="GO" id="GO:0016717">
    <property type="term" value="F:oxidoreductase activity, acting on paired donors, with oxidation of a pair of donors resulting in the reduction of molecular oxygen to two molecules of water"/>
    <property type="evidence" value="ECO:0007669"/>
    <property type="project" value="InterPro"/>
</dbReference>
<feature type="transmembrane region" description="Helical" evidence="14">
    <location>
        <begin position="70"/>
        <end position="90"/>
    </location>
</feature>
<comment type="pathway">
    <text evidence="2">Lipid metabolism.</text>
</comment>
<gene>
    <name evidence="16" type="ORF">CYMTET_52608</name>
</gene>
<name>A0AAE0BKE4_9CHLO</name>